<comment type="caution">
    <text evidence="2">The sequence shown here is derived from an EMBL/GenBank/DDBJ whole genome shotgun (WGS) entry which is preliminary data.</text>
</comment>
<dbReference type="EMBL" id="VXIS01000036">
    <property type="protein sequence ID" value="KAA8911382.1"/>
    <property type="molecule type" value="Genomic_DNA"/>
</dbReference>
<keyword evidence="3" id="KW-1185">Reference proteome</keyword>
<accession>A0A5J5F4A2</accession>
<protein>
    <submittedName>
        <fullName evidence="2">Uncharacterized protein</fullName>
    </submittedName>
</protein>
<evidence type="ECO:0000256" key="1">
    <source>
        <dbReference type="SAM" id="Phobius"/>
    </source>
</evidence>
<feature type="non-terminal residue" evidence="2">
    <location>
        <position position="1"/>
    </location>
</feature>
<evidence type="ECO:0000313" key="3">
    <source>
        <dbReference type="Proteomes" id="UP000326924"/>
    </source>
</evidence>
<feature type="transmembrane region" description="Helical" evidence="1">
    <location>
        <begin position="31"/>
        <end position="47"/>
    </location>
</feature>
<dbReference type="AlphaFoldDB" id="A0A5J5F4A2"/>
<dbReference type="InParanoid" id="A0A5J5F4A2"/>
<sequence length="53" mass="5855">PSPSPPPPLSSLPPTGWIYGTSRKPSSPSPVTDFVFLLFFCFFATRLQTATRR</sequence>
<dbReference type="Proteomes" id="UP000326924">
    <property type="component" value="Unassembled WGS sequence"/>
</dbReference>
<keyword evidence="1" id="KW-0472">Membrane</keyword>
<keyword evidence="1" id="KW-1133">Transmembrane helix</keyword>
<proteinExistence type="predicted"/>
<name>A0A5J5F4A2_9PEZI</name>
<keyword evidence="1" id="KW-0812">Transmembrane</keyword>
<evidence type="ECO:0000313" key="2">
    <source>
        <dbReference type="EMBL" id="KAA8911382.1"/>
    </source>
</evidence>
<reference evidence="2 3" key="1">
    <citation type="submission" date="2019-09" db="EMBL/GenBank/DDBJ databases">
        <title>Draft genome of the ectomycorrhizal ascomycete Sphaerosporella brunnea.</title>
        <authorList>
            <consortium name="DOE Joint Genome Institute"/>
            <person name="Benucci G.M."/>
            <person name="Marozzi G."/>
            <person name="Antonielli L."/>
            <person name="Sanchez S."/>
            <person name="Marco P."/>
            <person name="Wang X."/>
            <person name="Falini L.B."/>
            <person name="Barry K."/>
            <person name="Haridas S."/>
            <person name="Lipzen A."/>
            <person name="Labutti K."/>
            <person name="Grigoriev I.V."/>
            <person name="Murat C."/>
            <person name="Martin F."/>
            <person name="Albertini E."/>
            <person name="Donnini D."/>
            <person name="Bonito G."/>
        </authorList>
    </citation>
    <scope>NUCLEOTIDE SEQUENCE [LARGE SCALE GENOMIC DNA]</scope>
    <source>
        <strain evidence="2 3">Sb_GMNB300</strain>
    </source>
</reference>
<organism evidence="2 3">
    <name type="scientific">Sphaerosporella brunnea</name>
    <dbReference type="NCBI Taxonomy" id="1250544"/>
    <lineage>
        <taxon>Eukaryota</taxon>
        <taxon>Fungi</taxon>
        <taxon>Dikarya</taxon>
        <taxon>Ascomycota</taxon>
        <taxon>Pezizomycotina</taxon>
        <taxon>Pezizomycetes</taxon>
        <taxon>Pezizales</taxon>
        <taxon>Pyronemataceae</taxon>
        <taxon>Sphaerosporella</taxon>
    </lineage>
</organism>
<gene>
    <name evidence="2" type="ORF">FN846DRAFT_808545</name>
</gene>